<comment type="similarity">
    <text evidence="7">Belongs to the DNA polymerase HolA subunit family.</text>
</comment>
<dbReference type="InterPro" id="IPR027417">
    <property type="entry name" value="P-loop_NTPase"/>
</dbReference>
<sequence length="308" mass="36209">MYKLYIGNETHISLLHAKSMVKKLLLESDITYLPIDAEKKQSTEIIEILTSNSLFSDRRVLFLKRIYRNKDKDKLIPFLLEYLEKNEKDNLIIWEDQKVSSATKYVKYFKERKLLEEHNKLNKIGFKKYVKDLCVENNISLNSYLIDVLSEYSNYDTQRIENSIKKLKLLEKETVSEEDIHLIVANTVENDIWKLLDEINSKEGKPLNILENLFKQKIDPLYIIPMIARNLRLITLTKYLLSNNASNSDIASAVKIPPFIVKPLVDTAHRYEWDKIRSRYEKLSNLDYEIKIGRIDARLGLTLFCTIT</sequence>
<keyword evidence="6" id="KW-0239">DNA-directed DNA polymerase</keyword>
<evidence type="ECO:0000259" key="9">
    <source>
        <dbReference type="Pfam" id="PF06144"/>
    </source>
</evidence>
<dbReference type="Gene3D" id="3.40.50.300">
    <property type="entry name" value="P-loop containing nucleotide triphosphate hydrolases"/>
    <property type="match status" value="1"/>
</dbReference>
<evidence type="ECO:0000256" key="8">
    <source>
        <dbReference type="ARBA" id="ARBA00049244"/>
    </source>
</evidence>
<dbReference type="InterPro" id="IPR008921">
    <property type="entry name" value="DNA_pol3_clamp-load_cplx_C"/>
</dbReference>
<dbReference type="SUPFAM" id="SSF48019">
    <property type="entry name" value="post-AAA+ oligomerization domain-like"/>
    <property type="match status" value="1"/>
</dbReference>
<comment type="caution">
    <text evidence="11">The sequence shown here is derived from an EMBL/GenBank/DDBJ whole genome shotgun (WGS) entry which is preliminary data.</text>
</comment>
<proteinExistence type="inferred from homology"/>
<keyword evidence="3" id="KW-0808">Transferase</keyword>
<evidence type="ECO:0000256" key="7">
    <source>
        <dbReference type="ARBA" id="ARBA00034754"/>
    </source>
</evidence>
<evidence type="ECO:0000256" key="1">
    <source>
        <dbReference type="ARBA" id="ARBA00012417"/>
    </source>
</evidence>
<feature type="domain" description="DNA polymerase III delta N-terminal" evidence="9">
    <location>
        <begin position="28"/>
        <end position="112"/>
    </location>
</feature>
<dbReference type="InterPro" id="IPR010372">
    <property type="entry name" value="DNA_pol3_delta_N"/>
</dbReference>
<dbReference type="NCBIfam" id="TIGR01128">
    <property type="entry name" value="holA"/>
    <property type="match status" value="1"/>
</dbReference>
<dbReference type="PANTHER" id="PTHR34388">
    <property type="entry name" value="DNA POLYMERASE III SUBUNIT DELTA"/>
    <property type="match status" value="1"/>
</dbReference>
<evidence type="ECO:0000313" key="12">
    <source>
        <dbReference type="Proteomes" id="UP000033866"/>
    </source>
</evidence>
<protein>
    <recommendedName>
        <fullName evidence="2">DNA polymerase III subunit delta</fullName>
        <ecNumber evidence="1">2.7.7.7</ecNumber>
    </recommendedName>
</protein>
<dbReference type="Proteomes" id="UP000033866">
    <property type="component" value="Unassembled WGS sequence"/>
</dbReference>
<name>A0A0G0DT60_9BACT</name>
<dbReference type="InterPro" id="IPR048466">
    <property type="entry name" value="DNA_pol3_delta-like_C"/>
</dbReference>
<evidence type="ECO:0000256" key="5">
    <source>
        <dbReference type="ARBA" id="ARBA00022705"/>
    </source>
</evidence>
<dbReference type="EC" id="2.7.7.7" evidence="1"/>
<evidence type="ECO:0000313" key="11">
    <source>
        <dbReference type="EMBL" id="KKP66165.1"/>
    </source>
</evidence>
<dbReference type="Pfam" id="PF21694">
    <property type="entry name" value="DNA_pol3_delta_C"/>
    <property type="match status" value="1"/>
</dbReference>
<evidence type="ECO:0000256" key="6">
    <source>
        <dbReference type="ARBA" id="ARBA00022932"/>
    </source>
</evidence>
<dbReference type="EMBL" id="LBPV01000003">
    <property type="protein sequence ID" value="KKP66165.1"/>
    <property type="molecule type" value="Genomic_DNA"/>
</dbReference>
<evidence type="ECO:0000259" key="10">
    <source>
        <dbReference type="Pfam" id="PF21694"/>
    </source>
</evidence>
<dbReference type="SUPFAM" id="SSF52540">
    <property type="entry name" value="P-loop containing nucleoside triphosphate hydrolases"/>
    <property type="match status" value="1"/>
</dbReference>
<keyword evidence="4" id="KW-0548">Nucleotidyltransferase</keyword>
<accession>A0A0G0DT60</accession>
<dbReference type="GO" id="GO:0003887">
    <property type="term" value="F:DNA-directed DNA polymerase activity"/>
    <property type="evidence" value="ECO:0007669"/>
    <property type="project" value="UniProtKB-KW"/>
</dbReference>
<dbReference type="Gene3D" id="1.20.272.10">
    <property type="match status" value="1"/>
</dbReference>
<dbReference type="GO" id="GO:0006261">
    <property type="term" value="P:DNA-templated DNA replication"/>
    <property type="evidence" value="ECO:0007669"/>
    <property type="project" value="TreeGrafter"/>
</dbReference>
<evidence type="ECO:0000256" key="3">
    <source>
        <dbReference type="ARBA" id="ARBA00022679"/>
    </source>
</evidence>
<reference evidence="11 12" key="1">
    <citation type="journal article" date="2015" name="Nature">
        <title>rRNA introns, odd ribosomes, and small enigmatic genomes across a large radiation of phyla.</title>
        <authorList>
            <person name="Brown C.T."/>
            <person name="Hug L.A."/>
            <person name="Thomas B.C."/>
            <person name="Sharon I."/>
            <person name="Castelle C.J."/>
            <person name="Singh A."/>
            <person name="Wilkins M.J."/>
            <person name="Williams K.H."/>
            <person name="Banfield J.F."/>
        </authorList>
    </citation>
    <scope>NUCLEOTIDE SEQUENCE [LARGE SCALE GENOMIC DNA]</scope>
</reference>
<dbReference type="InterPro" id="IPR005790">
    <property type="entry name" value="DNA_polIII_delta"/>
</dbReference>
<comment type="catalytic activity">
    <reaction evidence="8">
        <text>DNA(n) + a 2'-deoxyribonucleoside 5'-triphosphate = DNA(n+1) + diphosphate</text>
        <dbReference type="Rhea" id="RHEA:22508"/>
        <dbReference type="Rhea" id="RHEA-COMP:17339"/>
        <dbReference type="Rhea" id="RHEA-COMP:17340"/>
        <dbReference type="ChEBI" id="CHEBI:33019"/>
        <dbReference type="ChEBI" id="CHEBI:61560"/>
        <dbReference type="ChEBI" id="CHEBI:173112"/>
        <dbReference type="EC" id="2.7.7.7"/>
    </reaction>
</comment>
<feature type="domain" description="DNA polymerase III delta subunit-like C-terminal" evidence="10">
    <location>
        <begin position="189"/>
        <end position="305"/>
    </location>
</feature>
<organism evidence="11 12">
    <name type="scientific">candidate division WS6 bacterium GW2011_GWE1_34_7</name>
    <dbReference type="NCBI Taxonomy" id="1619093"/>
    <lineage>
        <taxon>Bacteria</taxon>
        <taxon>Candidatus Dojkabacteria</taxon>
    </lineage>
</organism>
<dbReference type="GO" id="GO:0003677">
    <property type="term" value="F:DNA binding"/>
    <property type="evidence" value="ECO:0007669"/>
    <property type="project" value="InterPro"/>
</dbReference>
<evidence type="ECO:0000256" key="4">
    <source>
        <dbReference type="ARBA" id="ARBA00022695"/>
    </source>
</evidence>
<dbReference type="GO" id="GO:0009360">
    <property type="term" value="C:DNA polymerase III complex"/>
    <property type="evidence" value="ECO:0007669"/>
    <property type="project" value="InterPro"/>
</dbReference>
<dbReference type="AlphaFoldDB" id="A0A0G0DT60"/>
<gene>
    <name evidence="11" type="ORF">UR61_C0003G0003</name>
</gene>
<dbReference type="Pfam" id="PF06144">
    <property type="entry name" value="DNA_pol3_delta"/>
    <property type="match status" value="1"/>
</dbReference>
<keyword evidence="5" id="KW-0235">DNA replication</keyword>
<evidence type="ECO:0000256" key="2">
    <source>
        <dbReference type="ARBA" id="ARBA00017703"/>
    </source>
</evidence>
<dbReference type="PANTHER" id="PTHR34388:SF1">
    <property type="entry name" value="DNA POLYMERASE III SUBUNIT DELTA"/>
    <property type="match status" value="1"/>
</dbReference>